<protein>
    <submittedName>
        <fullName evidence="2">Uncharacterized protein</fullName>
    </submittedName>
</protein>
<feature type="signal peptide" evidence="1">
    <location>
        <begin position="1"/>
        <end position="18"/>
    </location>
</feature>
<dbReference type="Proteomes" id="UP001189429">
    <property type="component" value="Unassembled WGS sequence"/>
</dbReference>
<evidence type="ECO:0000313" key="2">
    <source>
        <dbReference type="EMBL" id="CAK0833913.1"/>
    </source>
</evidence>
<evidence type="ECO:0000313" key="3">
    <source>
        <dbReference type="Proteomes" id="UP001189429"/>
    </source>
</evidence>
<proteinExistence type="predicted"/>
<organism evidence="2 3">
    <name type="scientific">Prorocentrum cordatum</name>
    <dbReference type="NCBI Taxonomy" id="2364126"/>
    <lineage>
        <taxon>Eukaryota</taxon>
        <taxon>Sar</taxon>
        <taxon>Alveolata</taxon>
        <taxon>Dinophyceae</taxon>
        <taxon>Prorocentrales</taxon>
        <taxon>Prorocentraceae</taxon>
        <taxon>Prorocentrum</taxon>
    </lineage>
</organism>
<dbReference type="EMBL" id="CAUYUJ010012424">
    <property type="protein sequence ID" value="CAK0833913.1"/>
    <property type="molecule type" value="Genomic_DNA"/>
</dbReference>
<sequence length="131" mass="14047">MSRLSLVFALAAVRATLANVAVRANATVDVNQKVIIDGSEVYSQSSGFASLNTCGQFLRDAVNDASRPNIQVCGTSTKITVYLRNRCKKYYEYDLDLGTCNTGAASTTCVTASPATTSWLQAAQSYKITQC</sequence>
<feature type="chain" id="PRO_5045752278" evidence="1">
    <location>
        <begin position="19"/>
        <end position="131"/>
    </location>
</feature>
<name>A0ABN9SPT9_9DINO</name>
<gene>
    <name evidence="2" type="ORF">PCOR1329_LOCUS31467</name>
</gene>
<reference evidence="2" key="1">
    <citation type="submission" date="2023-10" db="EMBL/GenBank/DDBJ databases">
        <authorList>
            <person name="Chen Y."/>
            <person name="Shah S."/>
            <person name="Dougan E. K."/>
            <person name="Thang M."/>
            <person name="Chan C."/>
        </authorList>
    </citation>
    <scope>NUCLEOTIDE SEQUENCE [LARGE SCALE GENOMIC DNA]</scope>
</reference>
<evidence type="ECO:0000256" key="1">
    <source>
        <dbReference type="SAM" id="SignalP"/>
    </source>
</evidence>
<comment type="caution">
    <text evidence="2">The sequence shown here is derived from an EMBL/GenBank/DDBJ whole genome shotgun (WGS) entry which is preliminary data.</text>
</comment>
<keyword evidence="3" id="KW-1185">Reference proteome</keyword>
<accession>A0ABN9SPT9</accession>
<keyword evidence="1" id="KW-0732">Signal</keyword>